<dbReference type="Proteomes" id="UP000626242">
    <property type="component" value="Unassembled WGS sequence"/>
</dbReference>
<evidence type="ECO:0008006" key="3">
    <source>
        <dbReference type="Google" id="ProtNLM"/>
    </source>
</evidence>
<dbReference type="EMBL" id="JACSPS010000005">
    <property type="protein sequence ID" value="MBD8019075.1"/>
    <property type="molecule type" value="Genomic_DNA"/>
</dbReference>
<proteinExistence type="predicted"/>
<accession>A0ABR8WPU0</accession>
<evidence type="ECO:0000313" key="1">
    <source>
        <dbReference type="EMBL" id="MBD8019075.1"/>
    </source>
</evidence>
<reference evidence="1 2" key="1">
    <citation type="submission" date="2020-08" db="EMBL/GenBank/DDBJ databases">
        <title>A Genomic Blueprint of the Chicken Gut Microbiome.</title>
        <authorList>
            <person name="Gilroy R."/>
            <person name="Ravi A."/>
            <person name="Getino M."/>
            <person name="Pursley I."/>
            <person name="Horton D.L."/>
            <person name="Alikhan N.-F."/>
            <person name="Baker D."/>
            <person name="Gharbi K."/>
            <person name="Hall N."/>
            <person name="Watson M."/>
            <person name="Adriaenssens E.M."/>
            <person name="Foster-Nyarko E."/>
            <person name="Jarju S."/>
            <person name="Secka A."/>
            <person name="Antonio M."/>
            <person name="Oren A."/>
            <person name="Chaudhuri R."/>
            <person name="La Ragione R.M."/>
            <person name="Hildebrand F."/>
            <person name="Pallen M.J."/>
        </authorList>
    </citation>
    <scope>NUCLEOTIDE SEQUENCE [LARGE SCALE GENOMIC DNA]</scope>
    <source>
        <strain evidence="1 2">Sa1CVA4</strain>
    </source>
</reference>
<comment type="caution">
    <text evidence="1">The sequence shown here is derived from an EMBL/GenBank/DDBJ whole genome shotgun (WGS) entry which is preliminary data.</text>
</comment>
<protein>
    <recommendedName>
        <fullName evidence="3">DUF4595 domain-containing protein</fullName>
    </recommendedName>
</protein>
<dbReference type="RefSeq" id="WP_251834270.1">
    <property type="nucleotide sequence ID" value="NZ_JACSPS010000005.1"/>
</dbReference>
<evidence type="ECO:0000313" key="2">
    <source>
        <dbReference type="Proteomes" id="UP000626242"/>
    </source>
</evidence>
<sequence>MTRQGLISTLTICLIIGCSENKIENWRQIYIKQEKSRITTIQNHFEYRSSRYSLISSDSTFETFNKNHQKLGTNNTHFYKYNLEGKLIEEEYCMRTCKKPAKEIYYYDNLKRLEKTKVVVSENKEWISARYFYNNDNLLIKKIIGSNSTPTTEKYSYDRLNRMTTVTKEEFNNNVSKWLTTVDSLFYDNENNLILKKKNHIGEDLLTISKYSYQNKLLITEKDTTITKLKGYLPTPETSYHAYYFRTDYKYNSDRKIIEKITTKPDYKTPAFKVTYEYK</sequence>
<dbReference type="PROSITE" id="PS51257">
    <property type="entry name" value="PROKAR_LIPOPROTEIN"/>
    <property type="match status" value="1"/>
</dbReference>
<organism evidence="1 2">
    <name type="scientific">Kaistella pullorum</name>
    <dbReference type="NCBI Taxonomy" id="2763074"/>
    <lineage>
        <taxon>Bacteria</taxon>
        <taxon>Pseudomonadati</taxon>
        <taxon>Bacteroidota</taxon>
        <taxon>Flavobacteriia</taxon>
        <taxon>Flavobacteriales</taxon>
        <taxon>Weeksellaceae</taxon>
        <taxon>Chryseobacterium group</taxon>
        <taxon>Kaistella</taxon>
    </lineage>
</organism>
<dbReference type="Gene3D" id="2.180.10.10">
    <property type="entry name" value="RHS repeat-associated core"/>
    <property type="match status" value="1"/>
</dbReference>
<gene>
    <name evidence="1" type="ORF">H9628_11390</name>
</gene>
<keyword evidence="2" id="KW-1185">Reference proteome</keyword>
<name>A0ABR8WPU0_9FLAO</name>